<feature type="compositionally biased region" description="Polar residues" evidence="10">
    <location>
        <begin position="1263"/>
        <end position="1280"/>
    </location>
</feature>
<keyword evidence="3" id="KW-0547">Nucleotide-binding</keyword>
<feature type="compositionally biased region" description="Basic and acidic residues" evidence="10">
    <location>
        <begin position="220"/>
        <end position="233"/>
    </location>
</feature>
<evidence type="ECO:0000256" key="2">
    <source>
        <dbReference type="ARBA" id="ARBA00022151"/>
    </source>
</evidence>
<dbReference type="SMART" id="SM00533">
    <property type="entry name" value="MUTSd"/>
    <property type="match status" value="1"/>
</dbReference>
<dbReference type="GO" id="GO:0006298">
    <property type="term" value="P:mismatch repair"/>
    <property type="evidence" value="ECO:0007669"/>
    <property type="project" value="InterPro"/>
</dbReference>
<dbReference type="Proteomes" id="UP001302602">
    <property type="component" value="Unassembled WGS sequence"/>
</dbReference>
<dbReference type="SUPFAM" id="SSF52540">
    <property type="entry name" value="P-loop containing nucleoside triphosphate hydrolases"/>
    <property type="match status" value="1"/>
</dbReference>
<keyword evidence="5" id="KW-0238">DNA-binding</keyword>
<dbReference type="InterPro" id="IPR036187">
    <property type="entry name" value="DNA_mismatch_repair_MutS_sf"/>
</dbReference>
<comment type="subunit">
    <text evidence="7">Heterodimer consisting of MSH2-MSH3 (MutS beta). Forms a ternary complex with MutL alpha (MLH1-PMS1).</text>
</comment>
<feature type="compositionally biased region" description="Acidic residues" evidence="10">
    <location>
        <begin position="1281"/>
        <end position="1290"/>
    </location>
</feature>
<dbReference type="InterPro" id="IPR007696">
    <property type="entry name" value="DNA_mismatch_repair_MutS_core"/>
</dbReference>
<dbReference type="GO" id="GO:0005634">
    <property type="term" value="C:nucleus"/>
    <property type="evidence" value="ECO:0007669"/>
    <property type="project" value="TreeGrafter"/>
</dbReference>
<comment type="caution">
    <text evidence="12">The sequence shown here is derived from an EMBL/GenBank/DDBJ whole genome shotgun (WGS) entry which is preliminary data.</text>
</comment>
<feature type="region of interest" description="Disordered" evidence="10">
    <location>
        <begin position="1150"/>
        <end position="1223"/>
    </location>
</feature>
<keyword evidence="13" id="KW-1185">Reference proteome</keyword>
<evidence type="ECO:0000256" key="6">
    <source>
        <dbReference type="ARBA" id="ARBA00023254"/>
    </source>
</evidence>
<dbReference type="Gene3D" id="1.10.1420.10">
    <property type="match status" value="1"/>
</dbReference>
<feature type="compositionally biased region" description="Polar residues" evidence="10">
    <location>
        <begin position="173"/>
        <end position="182"/>
    </location>
</feature>
<feature type="domain" description="DNA mismatch repair proteins mutS family" evidence="11">
    <location>
        <begin position="901"/>
        <end position="917"/>
    </location>
</feature>
<dbReference type="GO" id="GO:0140664">
    <property type="term" value="F:ATP-dependent DNA damage sensor activity"/>
    <property type="evidence" value="ECO:0007669"/>
    <property type="project" value="InterPro"/>
</dbReference>
<proteinExistence type="inferred from homology"/>
<evidence type="ECO:0000256" key="3">
    <source>
        <dbReference type="ARBA" id="ARBA00022741"/>
    </source>
</evidence>
<dbReference type="Gene3D" id="3.40.50.300">
    <property type="entry name" value="P-loop containing nucleotide triphosphate hydrolases"/>
    <property type="match status" value="1"/>
</dbReference>
<feature type="region of interest" description="Disordered" evidence="10">
    <location>
        <begin position="1244"/>
        <end position="1290"/>
    </location>
</feature>
<evidence type="ECO:0000256" key="1">
    <source>
        <dbReference type="ARBA" id="ARBA00007094"/>
    </source>
</evidence>
<sequence>MGNRFQDPSSSEYSTPSVSASDGDPAPESAPRPNIAQRFARHASDWLRKMAITGAMRNTTADTSCEAYRSYLSEHPTGDHTTSTVEERFRSSSTPLVPPARRAISEGRTRISNSLAVSPHGHAYRDMDYSQDECEVRERGRAYPEYTEPDASASEAHEPYRQQSLYQFDLARSSSPSDNQYFTPMKQYDPFDRSSPNRGNWLLQRPCRHDDFEDMMDIDHVSRTSRRPSDNGRPDLTIPSELNEEQDRVVCAISESRSSDMIGVAAINITLGQVDLVKVVNDDRYRRLTETVWRMPIQPQTFLLLKKVVNQPTKSALAVGLEQNFPNAEIVPLDREHWNESEGWRMVDRFAWRQDIKVIRENLEHNFYVSCAFSALMAYIEEETEVIFRENSLRIKYKQAADTMGLDRSTITSLELFQNIRNTKGTSSTLFGLLNNTLTPQGRRMIRSALLQPSTNSQEITARHEAVEEFSSNEDLFTEVRANLKQLLHIDVERSIPWVSLNTEEYRLPLHDGVALIQGRHQLAMPSHGELQGAEKDLSHILMLKAYLRGVQAIQETLEAGSCTSELCKWVLEKCGRENTAPMVGVIDEGIESDAIYSKAPIDIRNNRLWAIKAEPNGVLEGARQLYRNRTNELHQYVQELTKAFQEHLGTVPELRLANDNHYWLRFQWSDVERELAKDQVPTEDGRSGGARTLRPQLLGGVQIVNGIRRKHHYDCQTLELIQRSSQIQRHADIVTAQSDTFVADLKKSLLEHAEPLLAVNEAIAVLDMVCSFAHLATTQNYVRPIISDNLVFKGARHPIVEARKPNFVPNDVYSGDNGGRFQVVTGGNMSGKSTFIRTIALIQIMAQVGSFVPASYAAIPICDRLFTRLSTEDKPESNLGTFAVEMSEMNMILRQVTKDSMVIVDELGRGTSPKEGLAIALSMTDELIKTGCRVFFATHFTELARVLNFTKRDSVLNIHLSSDSTKDGDVAQISLPHTIAPGPVKNEDYGLDLSRRFLPERVVNNAERVSVSSTMDDSALGSYVKKLQTEFTIRMNIAADDDTQLVEDQTDNNAKRPANLPLLEKPSEEELKEWKKKCDEGERRVMHVNMAYTQDKKHSVVDEEDRTYPYKKSKAGDDTASLASQPTPINRGFLIEELRRDACTPIARANPAISGTDTDSIMEDAPRPARMSLPPRPVPSKRSLHRAISITSSSSVYDEDMADIDEADDALTATSERPGPEAYSELVQPLEQFQPLEKFQPLKEWYARQGQTEGSEPREAPTPSSLTGSRFDTQDSLQSVEEDEEVYDD</sequence>
<accession>A0AAN6U9T1</accession>
<feature type="region of interest" description="Disordered" evidence="10">
    <location>
        <begin position="73"/>
        <end position="98"/>
    </location>
</feature>
<evidence type="ECO:0000256" key="8">
    <source>
        <dbReference type="ARBA" id="ARBA00029792"/>
    </source>
</evidence>
<feature type="region of interest" description="Disordered" evidence="10">
    <location>
        <begin position="1"/>
        <end position="38"/>
    </location>
</feature>
<dbReference type="RefSeq" id="XP_062652863.1">
    <property type="nucleotide sequence ID" value="XM_062796833.1"/>
</dbReference>
<evidence type="ECO:0000256" key="4">
    <source>
        <dbReference type="ARBA" id="ARBA00022840"/>
    </source>
</evidence>
<evidence type="ECO:0000256" key="5">
    <source>
        <dbReference type="ARBA" id="ARBA00023125"/>
    </source>
</evidence>
<reference evidence="12" key="1">
    <citation type="journal article" date="2023" name="Mol. Phylogenet. Evol.">
        <title>Genome-scale phylogeny and comparative genomics of the fungal order Sordariales.</title>
        <authorList>
            <person name="Hensen N."/>
            <person name="Bonometti L."/>
            <person name="Westerberg I."/>
            <person name="Brannstrom I.O."/>
            <person name="Guillou S."/>
            <person name="Cros-Aarteil S."/>
            <person name="Calhoun S."/>
            <person name="Haridas S."/>
            <person name="Kuo A."/>
            <person name="Mondo S."/>
            <person name="Pangilinan J."/>
            <person name="Riley R."/>
            <person name="LaButti K."/>
            <person name="Andreopoulos B."/>
            <person name="Lipzen A."/>
            <person name="Chen C."/>
            <person name="Yan M."/>
            <person name="Daum C."/>
            <person name="Ng V."/>
            <person name="Clum A."/>
            <person name="Steindorff A."/>
            <person name="Ohm R.A."/>
            <person name="Martin F."/>
            <person name="Silar P."/>
            <person name="Natvig D.O."/>
            <person name="Lalanne C."/>
            <person name="Gautier V."/>
            <person name="Ament-Velasquez S.L."/>
            <person name="Kruys A."/>
            <person name="Hutchinson M.I."/>
            <person name="Powell A.J."/>
            <person name="Barry K."/>
            <person name="Miller A.N."/>
            <person name="Grigoriev I.V."/>
            <person name="Debuchy R."/>
            <person name="Gladieux P."/>
            <person name="Hiltunen Thoren M."/>
            <person name="Johannesson H."/>
        </authorList>
    </citation>
    <scope>NUCLEOTIDE SEQUENCE</scope>
    <source>
        <strain evidence="12">CBS 731.68</strain>
    </source>
</reference>
<gene>
    <name evidence="12" type="ORF">N657DRAFT_686488</name>
</gene>
<dbReference type="InterPro" id="IPR000432">
    <property type="entry name" value="DNA_mismatch_repair_MutS_C"/>
</dbReference>
<dbReference type="Pfam" id="PF05192">
    <property type="entry name" value="MutS_III"/>
    <property type="match status" value="1"/>
</dbReference>
<feature type="region of interest" description="Disordered" evidence="10">
    <location>
        <begin position="220"/>
        <end position="241"/>
    </location>
</feature>
<dbReference type="GeneID" id="87833601"/>
<evidence type="ECO:0000313" key="13">
    <source>
        <dbReference type="Proteomes" id="UP001302602"/>
    </source>
</evidence>
<organism evidence="12 13">
    <name type="scientific">Parathielavia appendiculata</name>
    <dbReference type="NCBI Taxonomy" id="2587402"/>
    <lineage>
        <taxon>Eukaryota</taxon>
        <taxon>Fungi</taxon>
        <taxon>Dikarya</taxon>
        <taxon>Ascomycota</taxon>
        <taxon>Pezizomycotina</taxon>
        <taxon>Sordariomycetes</taxon>
        <taxon>Sordariomycetidae</taxon>
        <taxon>Sordariales</taxon>
        <taxon>Chaetomiaceae</taxon>
        <taxon>Parathielavia</taxon>
    </lineage>
</organism>
<evidence type="ECO:0000256" key="10">
    <source>
        <dbReference type="SAM" id="MobiDB-lite"/>
    </source>
</evidence>
<feature type="compositionally biased region" description="Acidic residues" evidence="10">
    <location>
        <begin position="1198"/>
        <end position="1210"/>
    </location>
</feature>
<name>A0AAN6U9T1_9PEZI</name>
<comment type="similarity">
    <text evidence="1">Belongs to the DNA mismatch repair MutS family. MSH3 subfamily.</text>
</comment>
<feature type="region of interest" description="Disordered" evidence="10">
    <location>
        <begin position="173"/>
        <end position="202"/>
    </location>
</feature>
<keyword evidence="4" id="KW-0067">ATP-binding</keyword>
<dbReference type="CDD" id="cd03243">
    <property type="entry name" value="ABC_MutS_homologs"/>
    <property type="match status" value="1"/>
</dbReference>
<dbReference type="SMART" id="SM00534">
    <property type="entry name" value="MUTSac"/>
    <property type="match status" value="1"/>
</dbReference>
<dbReference type="GO" id="GO:0030983">
    <property type="term" value="F:mismatched DNA binding"/>
    <property type="evidence" value="ECO:0007669"/>
    <property type="project" value="InterPro"/>
</dbReference>
<feature type="compositionally biased region" description="Low complexity" evidence="10">
    <location>
        <begin position="9"/>
        <end position="21"/>
    </location>
</feature>
<dbReference type="GO" id="GO:0005524">
    <property type="term" value="F:ATP binding"/>
    <property type="evidence" value="ECO:0007669"/>
    <property type="project" value="UniProtKB-KW"/>
</dbReference>
<dbReference type="Pfam" id="PF00488">
    <property type="entry name" value="MutS_V"/>
    <property type="match status" value="1"/>
</dbReference>
<dbReference type="InterPro" id="IPR027417">
    <property type="entry name" value="P-loop_NTPase"/>
</dbReference>
<evidence type="ECO:0000259" key="11">
    <source>
        <dbReference type="PROSITE" id="PS00486"/>
    </source>
</evidence>
<dbReference type="GO" id="GO:0007131">
    <property type="term" value="P:reciprocal meiotic recombination"/>
    <property type="evidence" value="ECO:0007669"/>
    <property type="project" value="TreeGrafter"/>
</dbReference>
<dbReference type="SUPFAM" id="SSF48334">
    <property type="entry name" value="DNA repair protein MutS, domain III"/>
    <property type="match status" value="1"/>
</dbReference>
<reference evidence="12" key="2">
    <citation type="submission" date="2023-05" db="EMBL/GenBank/DDBJ databases">
        <authorList>
            <consortium name="Lawrence Berkeley National Laboratory"/>
            <person name="Steindorff A."/>
            <person name="Hensen N."/>
            <person name="Bonometti L."/>
            <person name="Westerberg I."/>
            <person name="Brannstrom I.O."/>
            <person name="Guillou S."/>
            <person name="Cros-Aarteil S."/>
            <person name="Calhoun S."/>
            <person name="Haridas S."/>
            <person name="Kuo A."/>
            <person name="Mondo S."/>
            <person name="Pangilinan J."/>
            <person name="Riley R."/>
            <person name="Labutti K."/>
            <person name="Andreopoulos B."/>
            <person name="Lipzen A."/>
            <person name="Chen C."/>
            <person name="Yanf M."/>
            <person name="Daum C."/>
            <person name="Ng V."/>
            <person name="Clum A."/>
            <person name="Ohm R."/>
            <person name="Martin F."/>
            <person name="Silar P."/>
            <person name="Natvig D."/>
            <person name="Lalanne C."/>
            <person name="Gautier V."/>
            <person name="Ament-Velasquez S.L."/>
            <person name="Kruys A."/>
            <person name="Hutchinson M.I."/>
            <person name="Powell A.J."/>
            <person name="Barry K."/>
            <person name="Miller A.N."/>
            <person name="Grigoriev I.V."/>
            <person name="Debuchy R."/>
            <person name="Gladieux P."/>
            <person name="Thoren M.H."/>
            <person name="Johannesson H."/>
        </authorList>
    </citation>
    <scope>NUCLEOTIDE SEQUENCE</scope>
    <source>
        <strain evidence="12">CBS 731.68</strain>
    </source>
</reference>
<dbReference type="EMBL" id="MU853223">
    <property type="protein sequence ID" value="KAK4129092.1"/>
    <property type="molecule type" value="Genomic_DNA"/>
</dbReference>
<keyword evidence="6" id="KW-0469">Meiosis</keyword>
<evidence type="ECO:0000256" key="9">
    <source>
        <dbReference type="ARBA" id="ARBA00073774"/>
    </source>
</evidence>
<protein>
    <recommendedName>
        <fullName evidence="2 9">DNA mismatch repair protein MSH3</fullName>
    </recommendedName>
    <alternativeName>
        <fullName evidence="2 9">DNA mismatch repair protein MSH3</fullName>
    </alternativeName>
    <alternativeName>
        <fullName evidence="8">MutS protein homolog 3</fullName>
    </alternativeName>
</protein>
<dbReference type="PANTHER" id="PTHR11361">
    <property type="entry name" value="DNA MISMATCH REPAIR PROTEIN MUTS FAMILY MEMBER"/>
    <property type="match status" value="1"/>
</dbReference>
<dbReference type="PROSITE" id="PS00486">
    <property type="entry name" value="DNA_MISMATCH_REPAIR_2"/>
    <property type="match status" value="1"/>
</dbReference>
<evidence type="ECO:0000256" key="7">
    <source>
        <dbReference type="ARBA" id="ARBA00025902"/>
    </source>
</evidence>
<dbReference type="PANTHER" id="PTHR11361:SF21">
    <property type="entry name" value="MUTS PROTEIN HOMOLOG 4"/>
    <property type="match status" value="1"/>
</dbReference>
<dbReference type="FunFam" id="3.40.50.300:FF:000870">
    <property type="entry name" value="MutS protein homolog 4"/>
    <property type="match status" value="1"/>
</dbReference>
<dbReference type="InterPro" id="IPR045076">
    <property type="entry name" value="MutS"/>
</dbReference>
<evidence type="ECO:0000313" key="12">
    <source>
        <dbReference type="EMBL" id="KAK4129092.1"/>
    </source>
</evidence>